<evidence type="ECO:0000256" key="6">
    <source>
        <dbReference type="ARBA" id="ARBA00023015"/>
    </source>
</evidence>
<evidence type="ECO:0000313" key="16">
    <source>
        <dbReference type="Proteomes" id="UP000521322"/>
    </source>
</evidence>
<feature type="non-terminal residue" evidence="15">
    <location>
        <position position="1"/>
    </location>
</feature>
<name>A0A7K6I6W3_9PASS</name>
<dbReference type="InterPro" id="IPR028307">
    <property type="entry name" value="Lin-54_fam"/>
</dbReference>
<keyword evidence="6" id="KW-0805">Transcription regulation</keyword>
<accession>A0A7K6I6W3</accession>
<dbReference type="PROSITE" id="PS51634">
    <property type="entry name" value="CRC"/>
    <property type="match status" value="1"/>
</dbReference>
<dbReference type="GO" id="GO:0006355">
    <property type="term" value="P:regulation of DNA-templated transcription"/>
    <property type="evidence" value="ECO:0007669"/>
    <property type="project" value="TreeGrafter"/>
</dbReference>
<keyword evidence="5" id="KW-0862">Zinc</keyword>
<evidence type="ECO:0000256" key="13">
    <source>
        <dbReference type="SAM" id="MobiDB-lite"/>
    </source>
</evidence>
<dbReference type="InterPro" id="IPR005172">
    <property type="entry name" value="CRC"/>
</dbReference>
<evidence type="ECO:0000256" key="8">
    <source>
        <dbReference type="ARBA" id="ARBA00023159"/>
    </source>
</evidence>
<sequence length="752" mass="79089">MEVVSAEVNSLLPEEIMDTGITLVEDDSIEAVIVSSPMGDSIPMETELEEIVNISSTSDSSATTTATVTTESVPAPSCHSGDAALNTTAPPSDVNAAVKPAFPGGLHKLGAQTPVTISANQIILNKATDIKIGSQSIKPDGQKLIVTTLGKSGQPIVLALPHSQLPQSQKAVSQAQGGDSKVQGQQIKVVIGGRSEVKPVVGVSALTQGSQLINTAAQPSVLQSQQVKTVQIAKKTRTPTSGPVITKLIFAKPINSKAVTGQTTQVSPVIAGRVFSQSAPGTPPKTITISESGVIGSSLSTTTQQTPNKIAISPLKSPNKAVKSAVQTITVGGVGTSQFKTIIPLATAPNVQQIQVPGSKFHYVRLVTATTASSSTQSASQNPSTNTQPLQQAKPVVVNATPVRMSVPIVPAQTVKQVVPKPINSTSQIVTTSQPQQRLIMPATPLPQIQPNLTNLPPGTVLAPAPGTGNVGYAVLPAQYVTQLQQSSYVSIASNTGFTGTSSVQSQARLPFNGIISSESANRPRKPCNCTKSLCLKLYCDCFANGEFCNNCNCTNCYNNLDHENDRQKAIKACLDRNPEAFKPKIGKGKEGESDRRHSKGCNCKRSGCLKNYCECYEAKIMCSSICKCIGCKNFEESPERKTLMHLADAAEVRVQQQTAAKTKLSSQISDLLTRPTPALSSGGGKLPFTFVTKEVADATCECLLAQAEQAEKTGKSKAAAERMILEEFGRCLMRVISSAGKSKGDPCAMNC</sequence>
<proteinExistence type="inferred from homology"/>
<evidence type="ECO:0000259" key="14">
    <source>
        <dbReference type="PROSITE" id="PS51634"/>
    </source>
</evidence>
<gene>
    <name evidence="15" type="primary">Lin54</name>
    <name evidence="15" type="ORF">DASBRO_R13308</name>
</gene>
<dbReference type="Pfam" id="PF03638">
    <property type="entry name" value="TCR"/>
    <property type="match status" value="2"/>
</dbReference>
<protein>
    <recommendedName>
        <fullName evidence="12">Protein lin-54 homolog</fullName>
    </recommendedName>
</protein>
<dbReference type="AlphaFoldDB" id="A0A7K6I6W3"/>
<keyword evidence="3" id="KW-0678">Repressor</keyword>
<evidence type="ECO:0000256" key="2">
    <source>
        <dbReference type="ARBA" id="ARBA00007267"/>
    </source>
</evidence>
<dbReference type="GO" id="GO:0005634">
    <property type="term" value="C:nucleus"/>
    <property type="evidence" value="ECO:0007669"/>
    <property type="project" value="UniProtKB-SubCell"/>
</dbReference>
<keyword evidence="9" id="KW-0804">Transcription</keyword>
<keyword evidence="4" id="KW-0479">Metal-binding</keyword>
<dbReference type="Proteomes" id="UP000521322">
    <property type="component" value="Unassembled WGS sequence"/>
</dbReference>
<evidence type="ECO:0000256" key="12">
    <source>
        <dbReference type="ARBA" id="ARBA00044205"/>
    </source>
</evidence>
<keyword evidence="16" id="KW-1185">Reference proteome</keyword>
<feature type="non-terminal residue" evidence="15">
    <location>
        <position position="752"/>
    </location>
</feature>
<comment type="similarity">
    <text evidence="2">Belongs to the lin-54 family.</text>
</comment>
<evidence type="ECO:0000256" key="11">
    <source>
        <dbReference type="ARBA" id="ARBA00023306"/>
    </source>
</evidence>
<comment type="caution">
    <text evidence="15">The sequence shown here is derived from an EMBL/GenBank/DDBJ whole genome shotgun (WGS) entry which is preliminary data.</text>
</comment>
<evidence type="ECO:0000256" key="10">
    <source>
        <dbReference type="ARBA" id="ARBA00023242"/>
    </source>
</evidence>
<feature type="region of interest" description="Disordered" evidence="13">
    <location>
        <begin position="372"/>
        <end position="392"/>
    </location>
</feature>
<evidence type="ECO:0000256" key="5">
    <source>
        <dbReference type="ARBA" id="ARBA00022833"/>
    </source>
</evidence>
<evidence type="ECO:0000256" key="4">
    <source>
        <dbReference type="ARBA" id="ARBA00022723"/>
    </source>
</evidence>
<evidence type="ECO:0000313" key="15">
    <source>
        <dbReference type="EMBL" id="NWV83523.1"/>
    </source>
</evidence>
<dbReference type="InterPro" id="IPR033467">
    <property type="entry name" value="Tesmin/TSO1-like_CXC"/>
</dbReference>
<dbReference type="PANTHER" id="PTHR12446">
    <property type="entry name" value="TESMIN/TSO1-RELATED"/>
    <property type="match status" value="1"/>
</dbReference>
<dbReference type="EMBL" id="VZRN01005353">
    <property type="protein sequence ID" value="NWV83523.1"/>
    <property type="molecule type" value="Genomic_DNA"/>
</dbReference>
<dbReference type="SMART" id="SM01114">
    <property type="entry name" value="CXC"/>
    <property type="match status" value="2"/>
</dbReference>
<evidence type="ECO:0000256" key="1">
    <source>
        <dbReference type="ARBA" id="ARBA00004123"/>
    </source>
</evidence>
<organism evidence="15 16">
    <name type="scientific">Dasyornis broadbenti</name>
    <name type="common">rufous bristle-bird</name>
    <dbReference type="NCBI Taxonomy" id="243059"/>
    <lineage>
        <taxon>Eukaryota</taxon>
        <taxon>Metazoa</taxon>
        <taxon>Chordata</taxon>
        <taxon>Craniata</taxon>
        <taxon>Vertebrata</taxon>
        <taxon>Euteleostomi</taxon>
        <taxon>Archelosauria</taxon>
        <taxon>Archosauria</taxon>
        <taxon>Dinosauria</taxon>
        <taxon>Saurischia</taxon>
        <taxon>Theropoda</taxon>
        <taxon>Coelurosauria</taxon>
        <taxon>Aves</taxon>
        <taxon>Neognathae</taxon>
        <taxon>Neoaves</taxon>
        <taxon>Telluraves</taxon>
        <taxon>Australaves</taxon>
        <taxon>Passeriformes</taxon>
        <taxon>Meliphagoidea</taxon>
        <taxon>Dasyornithidae</taxon>
        <taxon>Dasyornis</taxon>
    </lineage>
</organism>
<dbReference type="GO" id="GO:0046872">
    <property type="term" value="F:metal ion binding"/>
    <property type="evidence" value="ECO:0007669"/>
    <property type="project" value="UniProtKB-KW"/>
</dbReference>
<reference evidence="15 16" key="1">
    <citation type="submission" date="2019-09" db="EMBL/GenBank/DDBJ databases">
        <title>Bird 10,000 Genomes (B10K) Project - Family phase.</title>
        <authorList>
            <person name="Zhang G."/>
        </authorList>
    </citation>
    <scope>NUCLEOTIDE SEQUENCE [LARGE SCALE GENOMIC DNA]</scope>
    <source>
        <strain evidence="15">B10K-DU-029-49</strain>
        <tissue evidence="15">Liver</tissue>
    </source>
</reference>
<evidence type="ECO:0000256" key="3">
    <source>
        <dbReference type="ARBA" id="ARBA00022491"/>
    </source>
</evidence>
<evidence type="ECO:0000256" key="7">
    <source>
        <dbReference type="ARBA" id="ARBA00023125"/>
    </source>
</evidence>
<dbReference type="PANTHER" id="PTHR12446:SF36">
    <property type="entry name" value="PROTEIN LIN-54 HOMOLOG"/>
    <property type="match status" value="1"/>
</dbReference>
<keyword evidence="7" id="KW-0238">DNA-binding</keyword>
<comment type="subcellular location">
    <subcellularLocation>
        <location evidence="1">Nucleus</location>
    </subcellularLocation>
</comment>
<keyword evidence="11" id="KW-0131">Cell cycle</keyword>
<keyword evidence="10" id="KW-0539">Nucleus</keyword>
<evidence type="ECO:0000256" key="9">
    <source>
        <dbReference type="ARBA" id="ARBA00023163"/>
    </source>
</evidence>
<dbReference type="GO" id="GO:0003677">
    <property type="term" value="F:DNA binding"/>
    <property type="evidence" value="ECO:0007669"/>
    <property type="project" value="UniProtKB-KW"/>
</dbReference>
<feature type="domain" description="CRC" evidence="14">
    <location>
        <begin position="524"/>
        <end position="637"/>
    </location>
</feature>
<keyword evidence="8" id="KW-0010">Activator</keyword>
<feature type="compositionally biased region" description="Low complexity" evidence="13">
    <location>
        <begin position="372"/>
        <end position="388"/>
    </location>
</feature>